<dbReference type="InterPro" id="IPR036812">
    <property type="entry name" value="NAD(P)_OxRdtase_dom_sf"/>
</dbReference>
<proteinExistence type="predicted"/>
<reference evidence="5" key="3">
    <citation type="submission" date="2012-09" db="EMBL/GenBank/DDBJ databases">
        <authorList>
            <person name="Gruening B.A."/>
            <person name="Erxleben A."/>
            <person name="Flemming S."/>
            <person name="Lucas X."/>
            <person name="Doering K."/>
            <person name="Weitnauer G."/>
            <person name="Bechthold A."/>
            <person name="Guenther S."/>
        </authorList>
    </citation>
    <scope>NUCLEOTIDE SEQUENCE</scope>
    <source>
        <strain evidence="5">Tue57</strain>
    </source>
</reference>
<protein>
    <submittedName>
        <fullName evidence="4">Putative oxidoreductase</fullName>
    </submittedName>
</protein>
<dbReference type="EMBL" id="AMLP01000092">
    <property type="protein sequence ID" value="ELS56130.1"/>
    <property type="molecule type" value="Genomic_DNA"/>
</dbReference>
<evidence type="ECO:0000259" key="3">
    <source>
        <dbReference type="Pfam" id="PF00248"/>
    </source>
</evidence>
<evidence type="ECO:0000313" key="6">
    <source>
        <dbReference type="Proteomes" id="UP000011205"/>
    </source>
</evidence>
<dbReference type="SUPFAM" id="SSF51430">
    <property type="entry name" value="NAD(P)-linked oxidoreductase"/>
    <property type="match status" value="1"/>
</dbReference>
<organism evidence="4">
    <name type="scientific">Streptomyces viridochromogenes Tue57</name>
    <dbReference type="NCBI Taxonomy" id="1160705"/>
    <lineage>
        <taxon>Bacteria</taxon>
        <taxon>Bacillati</taxon>
        <taxon>Actinomycetota</taxon>
        <taxon>Actinomycetes</taxon>
        <taxon>Kitasatosporales</taxon>
        <taxon>Streptomycetaceae</taxon>
        <taxon>Streptomyces</taxon>
    </lineage>
</organism>
<reference evidence="4" key="1">
    <citation type="journal article" date="2001" name="Chem. Biol.">
        <title>Biosynthesis of the orthosomycin antibiotic avilamycin A: deductions from the molecular analysis of the avi biosynthetic gene cluster of Streptomyces viridochromogenes Tu57 and production of new antibiotics.</title>
        <authorList>
            <person name="Weitnauer G."/>
            <person name="Muhlenweg A."/>
            <person name="Trefzer A."/>
            <person name="Hoffmeister D."/>
            <person name="Sussmuth R.D."/>
            <person name="Jung G."/>
            <person name="Welzel K."/>
            <person name="Vente A."/>
            <person name="Girreser U."/>
            <person name="Bechthold A."/>
        </authorList>
    </citation>
    <scope>NUCLEOTIDE SEQUENCE</scope>
    <source>
        <strain evidence="4">Tue57</strain>
    </source>
</reference>
<dbReference type="GO" id="GO:0005829">
    <property type="term" value="C:cytosol"/>
    <property type="evidence" value="ECO:0007669"/>
    <property type="project" value="TreeGrafter"/>
</dbReference>
<dbReference type="Gene3D" id="3.20.20.100">
    <property type="entry name" value="NADP-dependent oxidoreductase domain"/>
    <property type="match status" value="1"/>
</dbReference>
<dbReference type="Pfam" id="PF00248">
    <property type="entry name" value="Aldo_ket_red"/>
    <property type="match status" value="1"/>
</dbReference>
<evidence type="ECO:0000256" key="2">
    <source>
        <dbReference type="SAM" id="MobiDB-lite"/>
    </source>
</evidence>
<keyword evidence="1" id="KW-0560">Oxidoreductase</keyword>
<dbReference type="GO" id="GO:0016491">
    <property type="term" value="F:oxidoreductase activity"/>
    <property type="evidence" value="ECO:0007669"/>
    <property type="project" value="UniProtKB-KW"/>
</dbReference>
<dbReference type="PATRIC" id="fig|1160705.3.peg.2863"/>
<feature type="domain" description="NADP-dependent oxidoreductase" evidence="3">
    <location>
        <begin position="16"/>
        <end position="309"/>
    </location>
</feature>
<dbReference type="EMBL" id="AF333038">
    <property type="protein sequence ID" value="AAK83185.1"/>
    <property type="molecule type" value="Genomic_DNA"/>
</dbReference>
<evidence type="ECO:0000256" key="1">
    <source>
        <dbReference type="ARBA" id="ARBA00023002"/>
    </source>
</evidence>
<dbReference type="CDD" id="cd19084">
    <property type="entry name" value="AKR_AKR11B1-like"/>
    <property type="match status" value="1"/>
</dbReference>
<evidence type="ECO:0000313" key="4">
    <source>
        <dbReference type="EMBL" id="AAK83185.1"/>
    </source>
</evidence>
<reference evidence="4" key="2">
    <citation type="journal article" date="2004" name="Chem. Biol.">
        <title>Novel avilamycin derivatives with improved polarity generated by targeted gene disruption.</title>
        <authorList>
            <person name="Weitnauer G."/>
            <person name="Hauser G."/>
            <person name="Hofmann C."/>
            <person name="Linder U."/>
            <person name="Boll R."/>
            <person name="Pelz K."/>
            <person name="Glaser S.J."/>
            <person name="Bechthold A."/>
        </authorList>
    </citation>
    <scope>NUCLEOTIDE SEQUENCE</scope>
    <source>
        <strain evidence="4">Tue57</strain>
    </source>
</reference>
<reference evidence="5 6" key="4">
    <citation type="journal article" date="2013" name="Genome Announc.">
        <title>Draft Genome Sequence of Streptomyces viridochromogenes Strain Tu57, Producer of Avilamycin.</title>
        <authorList>
            <person name="Gruning B.A."/>
            <person name="Erxleben A."/>
            <person name="Hahnlein A."/>
            <person name="Gunther S."/>
        </authorList>
    </citation>
    <scope>NUCLEOTIDE SEQUENCE [LARGE SCALE GENOMIC DNA]</scope>
    <source>
        <strain evidence="5 6">Tue57</strain>
    </source>
</reference>
<dbReference type="InterPro" id="IPR023210">
    <property type="entry name" value="NADP_OxRdtase_dom"/>
</dbReference>
<feature type="region of interest" description="Disordered" evidence="2">
    <location>
        <begin position="311"/>
        <end position="330"/>
    </location>
</feature>
<dbReference type="AlphaFoldDB" id="Q93KW0"/>
<dbReference type="Proteomes" id="UP000011205">
    <property type="component" value="Unassembled WGS sequence"/>
</dbReference>
<dbReference type="PANTHER" id="PTHR43364:SF4">
    <property type="entry name" value="NAD(P)-LINKED OXIDOREDUCTASE SUPERFAMILY PROTEIN"/>
    <property type="match status" value="1"/>
</dbReference>
<dbReference type="PANTHER" id="PTHR43364">
    <property type="entry name" value="NADH-SPECIFIC METHYLGLYOXAL REDUCTASE-RELATED"/>
    <property type="match status" value="1"/>
</dbReference>
<evidence type="ECO:0000313" key="5">
    <source>
        <dbReference type="EMBL" id="ELS56130.1"/>
    </source>
</evidence>
<dbReference type="RefSeq" id="WP_003998226.1">
    <property type="nucleotide sequence ID" value="NZ_AMLP01000092.1"/>
</dbReference>
<dbReference type="InterPro" id="IPR050523">
    <property type="entry name" value="AKR_Detox_Biosynth"/>
</dbReference>
<gene>
    <name evidence="4" type="primary">aviZ1</name>
    <name evidence="5" type="ORF">STVIR_2888</name>
</gene>
<sequence length="330" mass="35380">MRYRTLGRQGPEVSSVCLGTWALSGFWGSRTEPAVEAVRRAFDLGVNFFDTAHAYGAGMAEAGLARGLGDLLRTRRSDIVISTKGGLELRGDGVVRNSDAGFLRANLTDSLRSLGTDYVDVFLVHWPDPRVPPAETAGALAGFVEEGLARYVGVSNFTVEEMAEFSSVVTPQVAQVPFNMLDRGIEKQVLPHCAAAGIGVMGWSALAHGVLAGALRPGQVFPPDDWRAYSPTFQGERFAKLLAAVDRLKEFAAERGHSVAQLALAWVLAHPSGVIPVIGAQLPEHLEDSVRAVDLDLDEAELRALDELLADAPELDGSGDQPPAREERSV</sequence>
<dbReference type="InterPro" id="IPR018170">
    <property type="entry name" value="Aldo/ket_reductase_CS"/>
</dbReference>
<accession>Q93KW0</accession>
<dbReference type="PROSITE" id="PS00062">
    <property type="entry name" value="ALDOKETO_REDUCTASE_2"/>
    <property type="match status" value="1"/>
</dbReference>
<name>Q93KW0_STRVR</name>